<proteinExistence type="inferred from homology"/>
<evidence type="ECO:0000256" key="6">
    <source>
        <dbReference type="PIRNR" id="PIRNR000535"/>
    </source>
</evidence>
<comment type="caution">
    <text evidence="8">The sequence shown here is derived from an EMBL/GenBank/DDBJ whole genome shotgun (WGS) entry which is preliminary data.</text>
</comment>
<dbReference type="PANTHER" id="PTHR46566">
    <property type="entry name" value="1-PHOSPHOFRUCTOKINASE-RELATED"/>
    <property type="match status" value="1"/>
</dbReference>
<keyword evidence="5" id="KW-0067">ATP-binding</keyword>
<dbReference type="SUPFAM" id="SSF53613">
    <property type="entry name" value="Ribokinase-like"/>
    <property type="match status" value="1"/>
</dbReference>
<keyword evidence="2 6" id="KW-0808">Transferase</keyword>
<evidence type="ECO:0000313" key="9">
    <source>
        <dbReference type="Proteomes" id="UP001304769"/>
    </source>
</evidence>
<name>A0ABU5TB53_9MICC</name>
<dbReference type="InterPro" id="IPR029056">
    <property type="entry name" value="Ribokinase-like"/>
</dbReference>
<evidence type="ECO:0000256" key="2">
    <source>
        <dbReference type="ARBA" id="ARBA00022679"/>
    </source>
</evidence>
<dbReference type="PIRSF" id="PIRSF000535">
    <property type="entry name" value="1PFK/6PFK/LacC"/>
    <property type="match status" value="1"/>
</dbReference>
<evidence type="ECO:0000256" key="3">
    <source>
        <dbReference type="ARBA" id="ARBA00022741"/>
    </source>
</evidence>
<dbReference type="PROSITE" id="PS00583">
    <property type="entry name" value="PFKB_KINASES_1"/>
    <property type="match status" value="1"/>
</dbReference>
<dbReference type="Pfam" id="PF00294">
    <property type="entry name" value="PfkB"/>
    <property type="match status" value="1"/>
</dbReference>
<dbReference type="PANTHER" id="PTHR46566:SF5">
    <property type="entry name" value="1-PHOSPHOFRUCTOKINASE"/>
    <property type="match status" value="1"/>
</dbReference>
<dbReference type="RefSeq" id="WP_323280820.1">
    <property type="nucleotide sequence ID" value="NZ_JAYGGQ010000019.1"/>
</dbReference>
<dbReference type="EMBL" id="JAYGGQ010000019">
    <property type="protein sequence ID" value="MEA5456909.1"/>
    <property type="molecule type" value="Genomic_DNA"/>
</dbReference>
<evidence type="ECO:0000256" key="4">
    <source>
        <dbReference type="ARBA" id="ARBA00022777"/>
    </source>
</evidence>
<dbReference type="CDD" id="cd01164">
    <property type="entry name" value="FruK_PfkB_like"/>
    <property type="match status" value="1"/>
</dbReference>
<dbReference type="NCBIfam" id="TIGR03168">
    <property type="entry name" value="1-PFK"/>
    <property type="match status" value="1"/>
</dbReference>
<accession>A0ABU5TB53</accession>
<dbReference type="Proteomes" id="UP001304769">
    <property type="component" value="Unassembled WGS sequence"/>
</dbReference>
<evidence type="ECO:0000256" key="5">
    <source>
        <dbReference type="ARBA" id="ARBA00022840"/>
    </source>
</evidence>
<evidence type="ECO:0000259" key="7">
    <source>
        <dbReference type="Pfam" id="PF00294"/>
    </source>
</evidence>
<dbReference type="Gene3D" id="3.40.1190.20">
    <property type="match status" value="1"/>
</dbReference>
<keyword evidence="3" id="KW-0547">Nucleotide-binding</keyword>
<sequence length="309" mass="31392">MIVTVTPNPALDLTYHVDAWRAGASLRVEAPVCRAGGKGLNVARVLAQTGLLATAVTTVGGAAGAVLRRDLEESGLPHRLVPVHGATRTSVAVVDLAGGETTIMNERGSWLSHAERRALFDAATGSLSGAACLVGSGSLPPGVPAAFYADLVRSAHDAGVPAVIDAVGDGLLAAAEAGADLVKPNRAELEESTGCPDPAAGARRLISAGARIVLVSLGADGMMAVTRERGLVARFVRVLDGNPTGAGDAAVAAAASCLARGEDDPGVILRRATAWSAAAVPVPYAGELCADYRDFEHLVSLREGTRECP</sequence>
<gene>
    <name evidence="8" type="ORF">SPF06_19475</name>
</gene>
<dbReference type="InterPro" id="IPR002173">
    <property type="entry name" value="Carboh/pur_kinase_PfkB_CS"/>
</dbReference>
<keyword evidence="4" id="KW-0418">Kinase</keyword>
<reference evidence="8 9" key="1">
    <citation type="submission" date="2023-12" db="EMBL/GenBank/DDBJ databases">
        <title>Sinomonas terricola sp. nov, isolated from litchi orchard soil in Guangdong, PR China.</title>
        <authorList>
            <person name="Jiaxin W."/>
            <person name="Yang Z."/>
            <person name="Honghui Z."/>
        </authorList>
    </citation>
    <scope>NUCLEOTIDE SEQUENCE [LARGE SCALE GENOMIC DNA]</scope>
    <source>
        <strain evidence="8 9">JGH33</strain>
    </source>
</reference>
<keyword evidence="9" id="KW-1185">Reference proteome</keyword>
<protein>
    <submittedName>
        <fullName evidence="8">1-phosphofructokinase family hexose kinase</fullName>
    </submittedName>
</protein>
<dbReference type="InterPro" id="IPR011611">
    <property type="entry name" value="PfkB_dom"/>
</dbReference>
<dbReference type="InterPro" id="IPR017583">
    <property type="entry name" value="Tagatose/fructose_Pkinase"/>
</dbReference>
<dbReference type="PROSITE" id="PS00584">
    <property type="entry name" value="PFKB_KINASES_2"/>
    <property type="match status" value="1"/>
</dbReference>
<comment type="similarity">
    <text evidence="1">Belongs to the carbohydrate kinase PfkB family.</text>
</comment>
<evidence type="ECO:0000313" key="8">
    <source>
        <dbReference type="EMBL" id="MEA5456909.1"/>
    </source>
</evidence>
<evidence type="ECO:0000256" key="1">
    <source>
        <dbReference type="ARBA" id="ARBA00010688"/>
    </source>
</evidence>
<feature type="domain" description="Carbohydrate kinase PfkB" evidence="7">
    <location>
        <begin position="22"/>
        <end position="285"/>
    </location>
</feature>
<organism evidence="8 9">
    <name type="scientific">Sinomonas terricola</name>
    <dbReference type="NCBI Taxonomy" id="3110330"/>
    <lineage>
        <taxon>Bacteria</taxon>
        <taxon>Bacillati</taxon>
        <taxon>Actinomycetota</taxon>
        <taxon>Actinomycetes</taxon>
        <taxon>Micrococcales</taxon>
        <taxon>Micrococcaceae</taxon>
        <taxon>Sinomonas</taxon>
    </lineage>
</organism>